<reference evidence="2" key="1">
    <citation type="journal article" date="2013" name="Genome Announc.">
        <title>Whole-Genome Sequencing of Lactobacillus shenzhenensis Strain LY-73T.</title>
        <authorList>
            <person name="Lin Z."/>
            <person name="Liu Z."/>
            <person name="Yang R."/>
            <person name="Zou Y."/>
            <person name="Wan D."/>
            <person name="Chen J."/>
            <person name="Guo M."/>
            <person name="Zhao J."/>
            <person name="Fang C."/>
            <person name="Yang R."/>
            <person name="Liu F."/>
        </authorList>
    </citation>
    <scope>NUCLEOTIDE SEQUENCE [LARGE SCALE GENOMIC DNA]</scope>
    <source>
        <strain evidence="2">LY-73</strain>
    </source>
</reference>
<dbReference type="HOGENOM" id="CLU_3217996_0_0_9"/>
<dbReference type="Proteomes" id="UP000030647">
    <property type="component" value="Unassembled WGS sequence"/>
</dbReference>
<dbReference type="EMBL" id="KI271596">
    <property type="protein sequence ID" value="ERL64547.1"/>
    <property type="molecule type" value="Genomic_DNA"/>
</dbReference>
<proteinExistence type="predicted"/>
<sequence length="44" mass="4918">MLPPFHHLSIHYSLLNRFQATARDGYLVGEKAYLGLSDGISKIS</sequence>
<dbReference type="AlphaFoldDB" id="U4TSU3"/>
<organism evidence="1 2">
    <name type="scientific">Schleiferilactobacillus shenzhenensis LY-73</name>
    <dbReference type="NCBI Taxonomy" id="1231336"/>
    <lineage>
        <taxon>Bacteria</taxon>
        <taxon>Bacillati</taxon>
        <taxon>Bacillota</taxon>
        <taxon>Bacilli</taxon>
        <taxon>Lactobacillales</taxon>
        <taxon>Lactobacillaceae</taxon>
        <taxon>Schleiferilactobacillus</taxon>
    </lineage>
</organism>
<protein>
    <submittedName>
        <fullName evidence="1">Uncharacterized protein</fullName>
    </submittedName>
</protein>
<dbReference type="STRING" id="1231336.L248_0842"/>
<accession>U4TSU3</accession>
<evidence type="ECO:0000313" key="1">
    <source>
        <dbReference type="EMBL" id="ERL64547.1"/>
    </source>
</evidence>
<name>U4TSU3_9LACO</name>
<gene>
    <name evidence="1" type="ORF">L248_0842</name>
</gene>
<keyword evidence="2" id="KW-1185">Reference proteome</keyword>
<evidence type="ECO:0000313" key="2">
    <source>
        <dbReference type="Proteomes" id="UP000030647"/>
    </source>
</evidence>